<proteinExistence type="predicted"/>
<accession>A0ABU6DIM9</accession>
<comment type="caution">
    <text evidence="1">The sequence shown here is derived from an EMBL/GenBank/DDBJ whole genome shotgun (WGS) entry which is preliminary data.</text>
</comment>
<dbReference type="RefSeq" id="WP_246069428.1">
    <property type="nucleotide sequence ID" value="NZ_JAROBY010000037.1"/>
</dbReference>
<name>A0ABU6DIM9_9BACL</name>
<dbReference type="EMBL" id="JAROBY010000037">
    <property type="protein sequence ID" value="MEB4796716.1"/>
    <property type="molecule type" value="Genomic_DNA"/>
</dbReference>
<gene>
    <name evidence="1" type="ORF">P5G65_22665</name>
</gene>
<evidence type="ECO:0000313" key="2">
    <source>
        <dbReference type="Proteomes" id="UP001355653"/>
    </source>
</evidence>
<reference evidence="1 2" key="1">
    <citation type="submission" date="2023-03" db="EMBL/GenBank/DDBJ databases">
        <title>Bacillus Genome Sequencing.</title>
        <authorList>
            <person name="Dunlap C."/>
        </authorList>
    </citation>
    <scope>NUCLEOTIDE SEQUENCE [LARGE SCALE GENOMIC DNA]</scope>
    <source>
        <strain evidence="1 2">NRS-1351</strain>
    </source>
</reference>
<evidence type="ECO:0000313" key="1">
    <source>
        <dbReference type="EMBL" id="MEB4796716.1"/>
    </source>
</evidence>
<organism evidence="1 2">
    <name type="scientific">Paenibacillus chondroitinus</name>
    <dbReference type="NCBI Taxonomy" id="59842"/>
    <lineage>
        <taxon>Bacteria</taxon>
        <taxon>Bacillati</taxon>
        <taxon>Bacillota</taxon>
        <taxon>Bacilli</taxon>
        <taxon>Bacillales</taxon>
        <taxon>Paenibacillaceae</taxon>
        <taxon>Paenibacillus</taxon>
    </lineage>
</organism>
<keyword evidence="2" id="KW-1185">Reference proteome</keyword>
<dbReference type="Proteomes" id="UP001355653">
    <property type="component" value="Unassembled WGS sequence"/>
</dbReference>
<sequence length="47" mass="5377">MNNHAPLDYECPICLLLQGRDNKISKQSDIVYKDEYVMAFICVSKGI</sequence>
<protein>
    <submittedName>
        <fullName evidence="1">Uncharacterized protein</fullName>
    </submittedName>
</protein>